<dbReference type="AlphaFoldDB" id="A0A4Z2ILY4"/>
<name>A0A4Z2ILY4_9TELE</name>
<feature type="region of interest" description="Disordered" evidence="1">
    <location>
        <begin position="13"/>
        <end position="40"/>
    </location>
</feature>
<comment type="caution">
    <text evidence="2">The sequence shown here is derived from an EMBL/GenBank/DDBJ whole genome shotgun (WGS) entry which is preliminary data.</text>
</comment>
<dbReference type="EMBL" id="SRLO01000070">
    <property type="protein sequence ID" value="TNN78738.1"/>
    <property type="molecule type" value="Genomic_DNA"/>
</dbReference>
<evidence type="ECO:0000313" key="3">
    <source>
        <dbReference type="Proteomes" id="UP000314294"/>
    </source>
</evidence>
<dbReference type="Proteomes" id="UP000314294">
    <property type="component" value="Unassembled WGS sequence"/>
</dbReference>
<reference evidence="2 3" key="1">
    <citation type="submission" date="2019-03" db="EMBL/GenBank/DDBJ databases">
        <title>First draft genome of Liparis tanakae, snailfish: a comprehensive survey of snailfish specific genes.</title>
        <authorList>
            <person name="Kim W."/>
            <person name="Song I."/>
            <person name="Jeong J.-H."/>
            <person name="Kim D."/>
            <person name="Kim S."/>
            <person name="Ryu S."/>
            <person name="Song J.Y."/>
            <person name="Lee S.K."/>
        </authorList>
    </citation>
    <scope>NUCLEOTIDE SEQUENCE [LARGE SCALE GENOMIC DNA]</scope>
    <source>
        <tissue evidence="2">Muscle</tissue>
    </source>
</reference>
<evidence type="ECO:0000256" key="1">
    <source>
        <dbReference type="SAM" id="MobiDB-lite"/>
    </source>
</evidence>
<organism evidence="2 3">
    <name type="scientific">Liparis tanakae</name>
    <name type="common">Tanaka's snailfish</name>
    <dbReference type="NCBI Taxonomy" id="230148"/>
    <lineage>
        <taxon>Eukaryota</taxon>
        <taxon>Metazoa</taxon>
        <taxon>Chordata</taxon>
        <taxon>Craniata</taxon>
        <taxon>Vertebrata</taxon>
        <taxon>Euteleostomi</taxon>
        <taxon>Actinopterygii</taxon>
        <taxon>Neopterygii</taxon>
        <taxon>Teleostei</taxon>
        <taxon>Neoteleostei</taxon>
        <taxon>Acanthomorphata</taxon>
        <taxon>Eupercaria</taxon>
        <taxon>Perciformes</taxon>
        <taxon>Cottioidei</taxon>
        <taxon>Cottales</taxon>
        <taxon>Liparidae</taxon>
        <taxon>Liparis</taxon>
    </lineage>
</organism>
<accession>A0A4Z2ILY4</accession>
<protein>
    <submittedName>
        <fullName evidence="2">Uncharacterized protein</fullName>
    </submittedName>
</protein>
<keyword evidence="3" id="KW-1185">Reference proteome</keyword>
<proteinExistence type="predicted"/>
<sequence length="125" mass="13817">MTMMSTICSHTMRQKSPNVLGKGPGGHKGVGFEQKEGKKKGKDDSVVGAVIYCLPEEDIECYYQGCSGSLKSRWKQQTEPVDKRAQMPGDDSRLAVATELGHCSQTVKVIFKSQPDRISGRHHHQ</sequence>
<gene>
    <name evidence="2" type="ORF">EYF80_010908</name>
</gene>
<evidence type="ECO:0000313" key="2">
    <source>
        <dbReference type="EMBL" id="TNN78738.1"/>
    </source>
</evidence>